<comment type="function">
    <text evidence="8">Membrane-associated protein that warps the membrane surface to access and bind aromatic isoprenes with high specificity, including ubiquinone (CoQ) isoprene intermediates and presents them directly to Coq7, therefore facilitating the Coq7-mediated hydroxylase step. Participates in the biosynthesis of coenzyme Q, also named ubiquinone, an essential lipid-soluble electron transporter for aerobic cellular respiration.</text>
</comment>
<dbReference type="AlphaFoldDB" id="A0A8H5HF39"/>
<evidence type="ECO:0000256" key="6">
    <source>
        <dbReference type="ARBA" id="ARBA00023121"/>
    </source>
</evidence>
<evidence type="ECO:0000313" key="10">
    <source>
        <dbReference type="EMBL" id="KAF5382167.1"/>
    </source>
</evidence>
<protein>
    <recommendedName>
        <fullName evidence="8">Ubiquinone biosynthesis protein</fullName>
    </recommendedName>
</protein>
<name>A0A8H5HF39_9AGAR</name>
<dbReference type="GO" id="GO:0005743">
    <property type="term" value="C:mitochondrial inner membrane"/>
    <property type="evidence" value="ECO:0007669"/>
    <property type="project" value="TreeGrafter"/>
</dbReference>
<evidence type="ECO:0000256" key="7">
    <source>
        <dbReference type="ARBA" id="ARBA00023128"/>
    </source>
</evidence>
<feature type="domain" description="COQ9 C-terminal" evidence="9">
    <location>
        <begin position="151"/>
        <end position="208"/>
    </location>
</feature>
<dbReference type="InterPro" id="IPR013718">
    <property type="entry name" value="COQ9_C"/>
</dbReference>
<dbReference type="OrthoDB" id="619536at2759"/>
<evidence type="ECO:0000256" key="8">
    <source>
        <dbReference type="RuleBase" id="RU366063"/>
    </source>
</evidence>
<dbReference type="Pfam" id="PF08511">
    <property type="entry name" value="COQ9"/>
    <property type="match status" value="1"/>
</dbReference>
<dbReference type="InterPro" id="IPR012762">
    <property type="entry name" value="Ubiq_biosynth_COQ9"/>
</dbReference>
<proteinExistence type="inferred from homology"/>
<keyword evidence="11" id="KW-1185">Reference proteome</keyword>
<dbReference type="Proteomes" id="UP000565441">
    <property type="component" value="Unassembled WGS sequence"/>
</dbReference>
<keyword evidence="4 8" id="KW-0831">Ubiquinone biosynthesis</keyword>
<evidence type="ECO:0000256" key="5">
    <source>
        <dbReference type="ARBA" id="ARBA00022946"/>
    </source>
</evidence>
<accession>A0A8H5HF39</accession>
<evidence type="ECO:0000256" key="4">
    <source>
        <dbReference type="ARBA" id="ARBA00022688"/>
    </source>
</evidence>
<comment type="similarity">
    <text evidence="3 8">Belongs to the COQ9 family.</text>
</comment>
<dbReference type="PANTHER" id="PTHR21427">
    <property type="entry name" value="UBIQUINONE BIOSYNTHESIS PROTEIN COQ9, MITOCHONDRIAL"/>
    <property type="match status" value="1"/>
</dbReference>
<gene>
    <name evidence="10" type="ORF">D9615_004462</name>
</gene>
<dbReference type="UniPathway" id="UPA00232"/>
<keyword evidence="6 8" id="KW-0446">Lipid-binding</keyword>
<organism evidence="10 11">
    <name type="scientific">Tricholomella constricta</name>
    <dbReference type="NCBI Taxonomy" id="117010"/>
    <lineage>
        <taxon>Eukaryota</taxon>
        <taxon>Fungi</taxon>
        <taxon>Dikarya</taxon>
        <taxon>Basidiomycota</taxon>
        <taxon>Agaricomycotina</taxon>
        <taxon>Agaricomycetes</taxon>
        <taxon>Agaricomycetidae</taxon>
        <taxon>Agaricales</taxon>
        <taxon>Tricholomatineae</taxon>
        <taxon>Lyophyllaceae</taxon>
        <taxon>Tricholomella</taxon>
    </lineage>
</organism>
<dbReference type="PANTHER" id="PTHR21427:SF19">
    <property type="entry name" value="UBIQUINONE BIOSYNTHESIS PROTEIN COQ9, MITOCHONDRIAL"/>
    <property type="match status" value="1"/>
</dbReference>
<comment type="pathway">
    <text evidence="2 8">Cofactor biosynthesis; ubiquinone biosynthesis.</text>
</comment>
<comment type="subcellular location">
    <subcellularLocation>
        <location evidence="1 8">Mitochondrion</location>
    </subcellularLocation>
</comment>
<keyword evidence="7 8" id="KW-0496">Mitochondrion</keyword>
<evidence type="ECO:0000256" key="3">
    <source>
        <dbReference type="ARBA" id="ARBA00010766"/>
    </source>
</evidence>
<keyword evidence="5" id="KW-0809">Transit peptide</keyword>
<evidence type="ECO:0000313" key="11">
    <source>
        <dbReference type="Proteomes" id="UP000565441"/>
    </source>
</evidence>
<evidence type="ECO:0000256" key="2">
    <source>
        <dbReference type="ARBA" id="ARBA00004749"/>
    </source>
</evidence>
<sequence>MEEKDKMKTDRRFSSDLPEFRRSVPSPPLFMSSARLLRLAIPLVSTHGFTREALARSVLTLPSSEAHSEPLSDTAVTALFGEGDIARRILICAWLDDGLRHIQSAPPRSTLKQVLRARLEFNEPVLHHLPEAFSILASPAKSVFLLDPRPALQHAAKIADEACHVTTDMSLQLAWYAQRGSLAAIYTASELHQLTSPETAYEFLDSLFDGSSSLKSSFDEVNLFSSYISKSWAGIVKSSGVF</sequence>
<evidence type="ECO:0000259" key="9">
    <source>
        <dbReference type="Pfam" id="PF08511"/>
    </source>
</evidence>
<dbReference type="GO" id="GO:0006744">
    <property type="term" value="P:ubiquinone biosynthetic process"/>
    <property type="evidence" value="ECO:0007669"/>
    <property type="project" value="UniProtKB-UniRule"/>
</dbReference>
<evidence type="ECO:0000256" key="1">
    <source>
        <dbReference type="ARBA" id="ARBA00004173"/>
    </source>
</evidence>
<dbReference type="EMBL" id="JAACJP010000009">
    <property type="protein sequence ID" value="KAF5382167.1"/>
    <property type="molecule type" value="Genomic_DNA"/>
</dbReference>
<reference evidence="10 11" key="1">
    <citation type="journal article" date="2020" name="ISME J.">
        <title>Uncovering the hidden diversity of litter-decomposition mechanisms in mushroom-forming fungi.</title>
        <authorList>
            <person name="Floudas D."/>
            <person name="Bentzer J."/>
            <person name="Ahren D."/>
            <person name="Johansson T."/>
            <person name="Persson P."/>
            <person name="Tunlid A."/>
        </authorList>
    </citation>
    <scope>NUCLEOTIDE SEQUENCE [LARGE SCALE GENOMIC DNA]</scope>
    <source>
        <strain evidence="10 11">CBS 661.87</strain>
    </source>
</reference>
<dbReference type="GO" id="GO:0008289">
    <property type="term" value="F:lipid binding"/>
    <property type="evidence" value="ECO:0007669"/>
    <property type="project" value="UniProtKB-UniRule"/>
</dbReference>
<comment type="caution">
    <text evidence="10">The sequence shown here is derived from an EMBL/GenBank/DDBJ whole genome shotgun (WGS) entry which is preliminary data.</text>
</comment>